<name>W9DRY6_9PSEU</name>
<protein>
    <submittedName>
        <fullName evidence="1">Uncharacterized protein</fullName>
    </submittedName>
</protein>
<organism evidence="1 2">
    <name type="scientific">Haloechinothrix halophila YIM 93223</name>
    <dbReference type="NCBI Taxonomy" id="592678"/>
    <lineage>
        <taxon>Bacteria</taxon>
        <taxon>Bacillati</taxon>
        <taxon>Actinomycetota</taxon>
        <taxon>Actinomycetes</taxon>
        <taxon>Pseudonocardiales</taxon>
        <taxon>Pseudonocardiaceae</taxon>
        <taxon>Haloechinothrix</taxon>
    </lineage>
</organism>
<dbReference type="Gene3D" id="3.40.630.30">
    <property type="match status" value="1"/>
</dbReference>
<dbReference type="EMBL" id="AZAK01000001">
    <property type="protein sequence ID" value="ETA66457.1"/>
    <property type="molecule type" value="Genomic_DNA"/>
</dbReference>
<dbReference type="PATRIC" id="fig|592678.3.peg.218"/>
<dbReference type="HOGENOM" id="CLU_1234416_0_0_11"/>
<dbReference type="AlphaFoldDB" id="W9DRY6"/>
<dbReference type="SUPFAM" id="SSF55729">
    <property type="entry name" value="Acyl-CoA N-acyltransferases (Nat)"/>
    <property type="match status" value="1"/>
</dbReference>
<accession>W9DRY6</accession>
<evidence type="ECO:0000313" key="2">
    <source>
        <dbReference type="Proteomes" id="UP000054357"/>
    </source>
</evidence>
<gene>
    <name evidence="1" type="ORF">AmyhaDRAFT_0215</name>
</gene>
<keyword evidence="2" id="KW-1185">Reference proteome</keyword>
<comment type="caution">
    <text evidence="1">The sequence shown here is derived from an EMBL/GenBank/DDBJ whole genome shotgun (WGS) entry which is preliminary data.</text>
</comment>
<dbReference type="Proteomes" id="UP000054357">
    <property type="component" value="Unassembled WGS sequence"/>
</dbReference>
<sequence>MTAMKQLPANPLSINLTFEHERLWWQTDDEDHMPERWSVSADVAVTRCAPKNRHVADFSLVIADLHRERNLLDAPDLGDWAMEFIAETLIDPAQGKLHPDLDDKITPGVARMVIVRHVVLTPPWQGHGLGGALLAGALRALAPGARLAVARVSPLDFLSSSPDKISAELASIRFGALLERIGFKQWREVHFVDLQHPQLLDARMEMFEQYENIYEI</sequence>
<evidence type="ECO:0000313" key="1">
    <source>
        <dbReference type="EMBL" id="ETA66457.1"/>
    </source>
</evidence>
<proteinExistence type="predicted"/>
<reference evidence="1 2" key="1">
    <citation type="submission" date="2013-08" db="EMBL/GenBank/DDBJ databases">
        <authorList>
            <consortium name="DOE Joint Genome Institute"/>
            <person name="Klenk H.-P."/>
            <person name="Huntemann M."/>
            <person name="Han J."/>
            <person name="Chen A."/>
            <person name="Kyrpides N."/>
            <person name="Mavromatis K."/>
            <person name="Markowitz V."/>
            <person name="Palaniappan K."/>
            <person name="Ivanova N."/>
            <person name="Schaumberg A."/>
            <person name="Pati A."/>
            <person name="Liolios K."/>
            <person name="Nordberg H.P."/>
            <person name="Cantor M.N."/>
            <person name="Hua S.X."/>
            <person name="Woyke T."/>
        </authorList>
    </citation>
    <scope>NUCLEOTIDE SEQUENCE [LARGE SCALE GENOMIC DNA]</scope>
    <source>
        <strain evidence="1 2">YIM 93223</strain>
    </source>
</reference>
<dbReference type="InterPro" id="IPR016181">
    <property type="entry name" value="Acyl_CoA_acyltransferase"/>
</dbReference>